<organism evidence="2 3">
    <name type="scientific">Austropuccinia psidii MF-1</name>
    <dbReference type="NCBI Taxonomy" id="1389203"/>
    <lineage>
        <taxon>Eukaryota</taxon>
        <taxon>Fungi</taxon>
        <taxon>Dikarya</taxon>
        <taxon>Basidiomycota</taxon>
        <taxon>Pucciniomycotina</taxon>
        <taxon>Pucciniomycetes</taxon>
        <taxon>Pucciniales</taxon>
        <taxon>Sphaerophragmiaceae</taxon>
        <taxon>Austropuccinia</taxon>
    </lineage>
</organism>
<dbReference type="Gene3D" id="3.30.420.10">
    <property type="entry name" value="Ribonuclease H-like superfamily/Ribonuclease H"/>
    <property type="match status" value="1"/>
</dbReference>
<dbReference type="GO" id="GO:0003676">
    <property type="term" value="F:nucleic acid binding"/>
    <property type="evidence" value="ECO:0007669"/>
    <property type="project" value="InterPro"/>
</dbReference>
<dbReference type="InterPro" id="IPR036397">
    <property type="entry name" value="RNaseH_sf"/>
</dbReference>
<gene>
    <name evidence="2" type="ORF">O181_005964</name>
</gene>
<dbReference type="Proteomes" id="UP000765509">
    <property type="component" value="Unassembled WGS sequence"/>
</dbReference>
<dbReference type="SUPFAM" id="SSF53098">
    <property type="entry name" value="Ribonuclease H-like"/>
    <property type="match status" value="1"/>
</dbReference>
<dbReference type="EMBL" id="AVOT02001252">
    <property type="protein sequence ID" value="MBW0466249.1"/>
    <property type="molecule type" value="Genomic_DNA"/>
</dbReference>
<sequence length="267" mass="30995">MSEDRKMERIKTCSWWPSWRGDIIKYCHSCDRCQKANEATIKRLGLMIHIQEPSTPWKMAHMNWVTSLPPGGDKSYSYCLVIEERYSKTQIFLPFHNNDTSFSIALLIWNRAISHTCLFKNIISNRDPKLESAVWTNSHRCLGTKLELSTAYHPQTNELEKTIIQTLEDMIRRFHADGMDSKDYDGFTHDWCKCIPEFELAYKTSIYTSTAKTPAMLEKGWSFKLPVDNLKKDLLDINPAASSFKLISDKVGHHKNQIMTDAFEYAK</sequence>
<dbReference type="OrthoDB" id="2273864at2759"/>
<dbReference type="InterPro" id="IPR041588">
    <property type="entry name" value="Integrase_H2C2"/>
</dbReference>
<protein>
    <recommendedName>
        <fullName evidence="1">Integrase zinc-binding domain-containing protein</fullName>
    </recommendedName>
</protein>
<feature type="domain" description="Integrase zinc-binding" evidence="1">
    <location>
        <begin position="5"/>
        <end position="37"/>
    </location>
</feature>
<keyword evidence="3" id="KW-1185">Reference proteome</keyword>
<dbReference type="InterPro" id="IPR050951">
    <property type="entry name" value="Retrovirus_Pol_polyprotein"/>
</dbReference>
<dbReference type="PANTHER" id="PTHR37984">
    <property type="entry name" value="PROTEIN CBG26694"/>
    <property type="match status" value="1"/>
</dbReference>
<proteinExistence type="predicted"/>
<evidence type="ECO:0000313" key="3">
    <source>
        <dbReference type="Proteomes" id="UP000765509"/>
    </source>
</evidence>
<evidence type="ECO:0000259" key="1">
    <source>
        <dbReference type="Pfam" id="PF17921"/>
    </source>
</evidence>
<dbReference type="AlphaFoldDB" id="A0A9Q3BJ55"/>
<dbReference type="InterPro" id="IPR012337">
    <property type="entry name" value="RNaseH-like_sf"/>
</dbReference>
<comment type="caution">
    <text evidence="2">The sequence shown here is derived from an EMBL/GenBank/DDBJ whole genome shotgun (WGS) entry which is preliminary data.</text>
</comment>
<evidence type="ECO:0000313" key="2">
    <source>
        <dbReference type="EMBL" id="MBW0466249.1"/>
    </source>
</evidence>
<name>A0A9Q3BJ55_9BASI</name>
<dbReference type="Pfam" id="PF17921">
    <property type="entry name" value="Integrase_H2C2"/>
    <property type="match status" value="1"/>
</dbReference>
<accession>A0A9Q3BJ55</accession>
<dbReference type="PANTHER" id="PTHR37984:SF5">
    <property type="entry name" value="PROTEIN NYNRIN-LIKE"/>
    <property type="match status" value="1"/>
</dbReference>
<reference evidence="2" key="1">
    <citation type="submission" date="2021-03" db="EMBL/GenBank/DDBJ databases">
        <title>Draft genome sequence of rust myrtle Austropuccinia psidii MF-1, a brazilian biotype.</title>
        <authorList>
            <person name="Quecine M.C."/>
            <person name="Pachon D.M.R."/>
            <person name="Bonatelli M.L."/>
            <person name="Correr F.H."/>
            <person name="Franceschini L.M."/>
            <person name="Leite T.F."/>
            <person name="Margarido G.R.A."/>
            <person name="Almeida C.A."/>
            <person name="Ferrarezi J.A."/>
            <person name="Labate C.A."/>
        </authorList>
    </citation>
    <scope>NUCLEOTIDE SEQUENCE</scope>
    <source>
        <strain evidence="2">MF-1</strain>
    </source>
</reference>